<organism evidence="3 4">
    <name type="scientific">Marinibaculum pumilum</name>
    <dbReference type="NCBI Taxonomy" id="1766165"/>
    <lineage>
        <taxon>Bacteria</taxon>
        <taxon>Pseudomonadati</taxon>
        <taxon>Pseudomonadota</taxon>
        <taxon>Alphaproteobacteria</taxon>
        <taxon>Rhodospirillales</taxon>
        <taxon>Rhodospirillaceae</taxon>
        <taxon>Marinibaculum</taxon>
    </lineage>
</organism>
<dbReference type="Gene3D" id="1.20.5.160">
    <property type="entry name" value="Bacterial aa3 type cytochrome c oxidase subunit IV"/>
    <property type="match status" value="1"/>
</dbReference>
<comment type="caution">
    <text evidence="3">The sequence shown here is derived from an EMBL/GenBank/DDBJ whole genome shotgun (WGS) entry which is preliminary data.</text>
</comment>
<dbReference type="Proteomes" id="UP001595528">
    <property type="component" value="Unassembled WGS sequence"/>
</dbReference>
<dbReference type="InterPro" id="IPR036596">
    <property type="entry name" value="Cyt-C_aa3_sf"/>
</dbReference>
<protein>
    <submittedName>
        <fullName evidence="3">Aa3-type cytochrome c oxidase subunit IV</fullName>
    </submittedName>
</protein>
<proteinExistence type="predicted"/>
<keyword evidence="1" id="KW-1133">Transmembrane helix</keyword>
<sequence length="47" mass="5283">MAGTGEYQRGTMDITAQRKTYAGVMKASMWGVFWIVVLLILMALFLL</sequence>
<reference evidence="4" key="1">
    <citation type="journal article" date="2019" name="Int. J. Syst. Evol. Microbiol.">
        <title>The Global Catalogue of Microorganisms (GCM) 10K type strain sequencing project: providing services to taxonomists for standard genome sequencing and annotation.</title>
        <authorList>
            <consortium name="The Broad Institute Genomics Platform"/>
            <consortium name="The Broad Institute Genome Sequencing Center for Infectious Disease"/>
            <person name="Wu L."/>
            <person name="Ma J."/>
        </authorList>
    </citation>
    <scope>NUCLEOTIDE SEQUENCE [LARGE SCALE GENOMIC DNA]</scope>
    <source>
        <strain evidence="4">KCTC 42964</strain>
    </source>
</reference>
<dbReference type="InterPro" id="IPR012422">
    <property type="entry name" value="Cyt_c_oxidase_su4_bac-aa3"/>
</dbReference>
<accession>A0ABV7L7D6</accession>
<gene>
    <name evidence="3" type="ORF">ACFOGJ_23645</name>
</gene>
<evidence type="ECO:0000259" key="2">
    <source>
        <dbReference type="Pfam" id="PF07835"/>
    </source>
</evidence>
<dbReference type="RefSeq" id="WP_379905276.1">
    <property type="nucleotide sequence ID" value="NZ_JBHRTR010000037.1"/>
</dbReference>
<feature type="domain" description="Cytochrome c oxidase subunit IV bacterial aa3 type" evidence="2">
    <location>
        <begin position="9"/>
        <end position="46"/>
    </location>
</feature>
<keyword evidence="1" id="KW-0812">Transmembrane</keyword>
<name>A0ABV7L7D6_9PROT</name>
<feature type="transmembrane region" description="Helical" evidence="1">
    <location>
        <begin position="27"/>
        <end position="46"/>
    </location>
</feature>
<dbReference type="SUPFAM" id="SSF81469">
    <property type="entry name" value="Bacterial aa3 type cytochrome c oxidase subunit IV"/>
    <property type="match status" value="1"/>
</dbReference>
<keyword evidence="1" id="KW-0472">Membrane</keyword>
<dbReference type="Pfam" id="PF07835">
    <property type="entry name" value="COX4_pro_2"/>
    <property type="match status" value="1"/>
</dbReference>
<evidence type="ECO:0000256" key="1">
    <source>
        <dbReference type="SAM" id="Phobius"/>
    </source>
</evidence>
<dbReference type="EMBL" id="JBHRTR010000037">
    <property type="protein sequence ID" value="MFC3230265.1"/>
    <property type="molecule type" value="Genomic_DNA"/>
</dbReference>
<keyword evidence="4" id="KW-1185">Reference proteome</keyword>
<evidence type="ECO:0000313" key="3">
    <source>
        <dbReference type="EMBL" id="MFC3230265.1"/>
    </source>
</evidence>
<evidence type="ECO:0000313" key="4">
    <source>
        <dbReference type="Proteomes" id="UP001595528"/>
    </source>
</evidence>